<dbReference type="PROSITE" id="PS51257">
    <property type="entry name" value="PROKAR_LIPOPROTEIN"/>
    <property type="match status" value="1"/>
</dbReference>
<evidence type="ECO:0000313" key="3">
    <source>
        <dbReference type="Proteomes" id="UP000231912"/>
    </source>
</evidence>
<evidence type="ECO:0008006" key="5">
    <source>
        <dbReference type="Google" id="ProtNLM"/>
    </source>
</evidence>
<name>A0A2M9ZH10_9LEPT</name>
<proteinExistence type="predicted"/>
<gene>
    <name evidence="1" type="ORF">ACE5IX_18210</name>
    <name evidence="2" type="ORF">CH371_06945</name>
</gene>
<reference evidence="1 4" key="2">
    <citation type="submission" date="2024-09" db="EMBL/GenBank/DDBJ databases">
        <title>Taxonomic and Genotyping Characterization of Leptospira Strains isolated from Multiple Sources in Colombia highlights the importance of intermediate species.</title>
        <authorList>
            <person name="Torres Higuera L."/>
            <person name="Rojas Tapias D."/>
            <person name="Jimenez Velasquez S."/>
            <person name="Renjifo Ibanez C."/>
        </authorList>
    </citation>
    <scope>NUCLEOTIDE SEQUENCE [LARGE SCALE GENOMIC DNA]</scope>
    <source>
        <strain evidence="1 4">Lep080</strain>
    </source>
</reference>
<evidence type="ECO:0000313" key="4">
    <source>
        <dbReference type="Proteomes" id="UP001580391"/>
    </source>
</evidence>
<dbReference type="RefSeq" id="WP_016546931.1">
    <property type="nucleotide sequence ID" value="NZ_JBHILI010000012.1"/>
</dbReference>
<accession>A0A2M9ZH10</accession>
<sequence>MKRLGIFFVLSSWLLTYGCSSTPTVIPVQPPLKTPEKDERIVSFPVYSESCGFQLFFFIPISTNGRQQTAMAKLQVQAYGGTLSDIKMTESWFYGLVGTGYCTKFSAIVSRVQ</sequence>
<keyword evidence="4" id="KW-1185">Reference proteome</keyword>
<dbReference type="Proteomes" id="UP000231912">
    <property type="component" value="Unassembled WGS sequence"/>
</dbReference>
<dbReference type="EMBL" id="JBHILJ010000016">
    <property type="protein sequence ID" value="MFB5738456.1"/>
    <property type="molecule type" value="Genomic_DNA"/>
</dbReference>
<evidence type="ECO:0000313" key="2">
    <source>
        <dbReference type="EMBL" id="PJZ67729.1"/>
    </source>
</evidence>
<protein>
    <recommendedName>
        <fullName evidence="5">Lipoprotein</fullName>
    </recommendedName>
</protein>
<evidence type="ECO:0000313" key="1">
    <source>
        <dbReference type="EMBL" id="MFB5738456.1"/>
    </source>
</evidence>
<comment type="caution">
    <text evidence="2">The sequence shown here is derived from an EMBL/GenBank/DDBJ whole genome shotgun (WGS) entry which is preliminary data.</text>
</comment>
<dbReference type="AlphaFoldDB" id="A0A2M9ZH10"/>
<dbReference type="EMBL" id="NPDT01000001">
    <property type="protein sequence ID" value="PJZ67729.1"/>
    <property type="molecule type" value="Genomic_DNA"/>
</dbReference>
<reference evidence="2 3" key="1">
    <citation type="submission" date="2017-07" db="EMBL/GenBank/DDBJ databases">
        <title>Leptospira spp. isolated from tropical soils.</title>
        <authorList>
            <person name="Thibeaux R."/>
            <person name="Iraola G."/>
            <person name="Ferres I."/>
            <person name="Bierque E."/>
            <person name="Girault D."/>
            <person name="Soupe-Gilbert M.-E."/>
            <person name="Picardeau M."/>
            <person name="Goarant C."/>
        </authorList>
    </citation>
    <scope>NUCLEOTIDE SEQUENCE [LARGE SCALE GENOMIC DNA]</scope>
    <source>
        <strain evidence="2 3">FH2-C-A2</strain>
    </source>
</reference>
<organism evidence="2 3">
    <name type="scientific">Leptospira wolffii</name>
    <dbReference type="NCBI Taxonomy" id="409998"/>
    <lineage>
        <taxon>Bacteria</taxon>
        <taxon>Pseudomonadati</taxon>
        <taxon>Spirochaetota</taxon>
        <taxon>Spirochaetia</taxon>
        <taxon>Leptospirales</taxon>
        <taxon>Leptospiraceae</taxon>
        <taxon>Leptospira</taxon>
    </lineage>
</organism>
<dbReference type="Proteomes" id="UP001580391">
    <property type="component" value="Unassembled WGS sequence"/>
</dbReference>